<evidence type="ECO:0000256" key="1">
    <source>
        <dbReference type="SAM" id="MobiDB-lite"/>
    </source>
</evidence>
<feature type="compositionally biased region" description="Low complexity" evidence="1">
    <location>
        <begin position="157"/>
        <end position="169"/>
    </location>
</feature>
<feature type="region of interest" description="Disordered" evidence="1">
    <location>
        <begin position="144"/>
        <end position="197"/>
    </location>
</feature>
<evidence type="ECO:0000313" key="3">
    <source>
        <dbReference type="Proteomes" id="UP000311382"/>
    </source>
</evidence>
<protein>
    <submittedName>
        <fullName evidence="2">Uncharacterized protein</fullName>
    </submittedName>
</protein>
<dbReference type="STRING" id="5288.A0A5C5FTY1"/>
<dbReference type="InterPro" id="IPR021109">
    <property type="entry name" value="Peptidase_aspartic_dom_sf"/>
</dbReference>
<gene>
    <name evidence="2" type="ORF">DMC30DRAFT_451687</name>
</gene>
<organism evidence="2 3">
    <name type="scientific">Rhodotorula diobovata</name>
    <dbReference type="NCBI Taxonomy" id="5288"/>
    <lineage>
        <taxon>Eukaryota</taxon>
        <taxon>Fungi</taxon>
        <taxon>Dikarya</taxon>
        <taxon>Basidiomycota</taxon>
        <taxon>Pucciniomycotina</taxon>
        <taxon>Microbotryomycetes</taxon>
        <taxon>Sporidiobolales</taxon>
        <taxon>Sporidiobolaceae</taxon>
        <taxon>Rhodotorula</taxon>
    </lineage>
</organism>
<reference evidence="2 3" key="1">
    <citation type="submission" date="2019-03" db="EMBL/GenBank/DDBJ databases">
        <title>Rhodosporidium diobovatum UCD-FST 08-225 genome sequencing, assembly, and annotation.</title>
        <authorList>
            <person name="Fakankun I.U."/>
            <person name="Fristensky B."/>
            <person name="Levin D.B."/>
        </authorList>
    </citation>
    <scope>NUCLEOTIDE SEQUENCE [LARGE SCALE GENOMIC DNA]</scope>
    <source>
        <strain evidence="2 3">UCD-FST 08-225</strain>
    </source>
</reference>
<feature type="compositionally biased region" description="Basic and acidic residues" evidence="1">
    <location>
        <begin position="178"/>
        <end position="187"/>
    </location>
</feature>
<dbReference type="OrthoDB" id="6600758at2759"/>
<dbReference type="Gene3D" id="2.40.70.10">
    <property type="entry name" value="Acid Proteases"/>
    <property type="match status" value="1"/>
</dbReference>
<name>A0A5C5FTY1_9BASI</name>
<comment type="caution">
    <text evidence="2">The sequence shown here is derived from an EMBL/GenBank/DDBJ whole genome shotgun (WGS) entry which is preliminary data.</text>
</comment>
<accession>A0A5C5FTY1</accession>
<feature type="region of interest" description="Disordered" evidence="1">
    <location>
        <begin position="91"/>
        <end position="126"/>
    </location>
</feature>
<dbReference type="EMBL" id="SOZI01000075">
    <property type="protein sequence ID" value="TNY20125.1"/>
    <property type="molecule type" value="Genomic_DNA"/>
</dbReference>
<dbReference type="AlphaFoldDB" id="A0A5C5FTY1"/>
<evidence type="ECO:0000313" key="2">
    <source>
        <dbReference type="EMBL" id="TNY20125.1"/>
    </source>
</evidence>
<proteinExistence type="predicted"/>
<dbReference type="Proteomes" id="UP000311382">
    <property type="component" value="Unassembled WGS sequence"/>
</dbReference>
<feature type="compositionally biased region" description="Low complexity" evidence="1">
    <location>
        <begin position="91"/>
        <end position="110"/>
    </location>
</feature>
<sequence length="343" mass="37124">MAPILSCHPGPLNAFALKLKPSDTVHSIKARAARKLAIPGDGHDIHCKYLWCDVWYSLDDDDDFEVFTSRHQHSPEVPLLLSSPHIPTQNPSIASVSSLPPSSSFSSQSSLGARSRGEPDASSVYSGSGSLVYGRAAPRDLQGQTSMHLVPPSPQPSANGGASGSVRSARSGRSRRSARSEGGDTLKSKRGGKADGIVPEHKIKFEEFHNQLGVRTFIGSIGPVQNVRMMMKSGHRACYMSRAFAQAHNFIPRDAAPGFYGFSGITNLGTWPIKVGSKTVEQQVMLVENSYFPVILGRSFMERRGVRTDPLDQTSVVFMDTNEVIPTDLVVVKDRNGVVVPIS</sequence>
<keyword evidence="3" id="KW-1185">Reference proteome</keyword>